<dbReference type="AlphaFoldDB" id="A0A392VTT2"/>
<keyword evidence="2" id="KW-1185">Reference proteome</keyword>
<feature type="non-terminal residue" evidence="1">
    <location>
        <position position="1"/>
    </location>
</feature>
<name>A0A392VTT2_9FABA</name>
<sequence>AEAGGHVTISMQTSPIMTWFGDEPDESWWRCETHD</sequence>
<proteinExistence type="predicted"/>
<dbReference type="Proteomes" id="UP000265520">
    <property type="component" value="Unassembled WGS sequence"/>
</dbReference>
<protein>
    <submittedName>
        <fullName evidence="1">Uncharacterized protein</fullName>
    </submittedName>
</protein>
<reference evidence="1 2" key="1">
    <citation type="journal article" date="2018" name="Front. Plant Sci.">
        <title>Red Clover (Trifolium pratense) and Zigzag Clover (T. medium) - A Picture of Genomic Similarities and Differences.</title>
        <authorList>
            <person name="Dluhosova J."/>
            <person name="Istvanek J."/>
            <person name="Nedelnik J."/>
            <person name="Repkova J."/>
        </authorList>
    </citation>
    <scope>NUCLEOTIDE SEQUENCE [LARGE SCALE GENOMIC DNA]</scope>
    <source>
        <strain evidence="2">cv. 10/8</strain>
        <tissue evidence="1">Leaf</tissue>
    </source>
</reference>
<comment type="caution">
    <text evidence="1">The sequence shown here is derived from an EMBL/GenBank/DDBJ whole genome shotgun (WGS) entry which is preliminary data.</text>
</comment>
<evidence type="ECO:0000313" key="2">
    <source>
        <dbReference type="Proteomes" id="UP000265520"/>
    </source>
</evidence>
<accession>A0A392VTT2</accession>
<evidence type="ECO:0000313" key="1">
    <source>
        <dbReference type="EMBL" id="MCI90125.1"/>
    </source>
</evidence>
<organism evidence="1 2">
    <name type="scientific">Trifolium medium</name>
    <dbReference type="NCBI Taxonomy" id="97028"/>
    <lineage>
        <taxon>Eukaryota</taxon>
        <taxon>Viridiplantae</taxon>
        <taxon>Streptophyta</taxon>
        <taxon>Embryophyta</taxon>
        <taxon>Tracheophyta</taxon>
        <taxon>Spermatophyta</taxon>
        <taxon>Magnoliopsida</taxon>
        <taxon>eudicotyledons</taxon>
        <taxon>Gunneridae</taxon>
        <taxon>Pentapetalae</taxon>
        <taxon>rosids</taxon>
        <taxon>fabids</taxon>
        <taxon>Fabales</taxon>
        <taxon>Fabaceae</taxon>
        <taxon>Papilionoideae</taxon>
        <taxon>50 kb inversion clade</taxon>
        <taxon>NPAAA clade</taxon>
        <taxon>Hologalegina</taxon>
        <taxon>IRL clade</taxon>
        <taxon>Trifolieae</taxon>
        <taxon>Trifolium</taxon>
    </lineage>
</organism>
<dbReference type="EMBL" id="LXQA011235678">
    <property type="protein sequence ID" value="MCI90125.1"/>
    <property type="molecule type" value="Genomic_DNA"/>
</dbReference>